<dbReference type="InterPro" id="IPR050448">
    <property type="entry name" value="OpgB/LTA_synthase_biosynth"/>
</dbReference>
<evidence type="ECO:0000313" key="9">
    <source>
        <dbReference type="EMBL" id="HIY26938.1"/>
    </source>
</evidence>
<gene>
    <name evidence="9" type="ORF">H9838_07195</name>
</gene>
<sequence length="669" mass="74083">MSIGLRPGRWEAAASLGVLAFCAAFLLVQRLWGWVDESTGALPLAGGDAVRFLALGVLVAALWLVDLRLPEKVRRWLGLGLLLLLPLGAFFLVDHINGTNYVSFSGEKIFANYLCYLMVFALCFALTRRVWATILTGGAVFLVFGIANYFVTQFRGQPLLLWDIQAMGTAATVAGGYEYVPTGAMAMAVLWYLGAVALAVKVGPSPWKGVTRRHRIAQRGVAALVAAALFCVVFPLNMLPDMGISVWGWNQRASSDLTGITAGFFANLQEGLVEEPEGYSPEKIEALGEELEDLPELSPLGDPGESPTIVAVMDESFADFSAVGDVELSTDNLSFLHSLQRRDDVIWGTAYSSVFGGNTCNSEFEFLTGNTMAFLPAGSKPYQQYIEGEQSSLAQLLGDQGYRCVAVHPGDPTAWDREEVYPLLGFDEFVDVEDFDVPRLLEHRLTSDRSTFDQLIYEYEHKEEGEPLFLFGVTIQNHGGYEDETTRTAVEVKGMEGLFPQAEQYLTLTQKSDQALEYLLSYFSRQEDPVVVLFFGDHWPNLEEEFLSQVLGTDVNALSLKNTMREYQVPFAIWANYPLEGQEIDGVSLNYLSGLLLRAAGLEGSPYLNFLEQLRGQVPVITGVGTIDKNGEQYPVGEHTPWDELLEQYEMLQYNNMFGEEETDAGLFR</sequence>
<dbReference type="InterPro" id="IPR000917">
    <property type="entry name" value="Sulfatase_N"/>
</dbReference>
<dbReference type="Proteomes" id="UP000823915">
    <property type="component" value="Unassembled WGS sequence"/>
</dbReference>
<reference evidence="9" key="2">
    <citation type="submission" date="2021-04" db="EMBL/GenBank/DDBJ databases">
        <authorList>
            <person name="Gilroy R."/>
        </authorList>
    </citation>
    <scope>NUCLEOTIDE SEQUENCE</scope>
    <source>
        <strain evidence="9">1282</strain>
    </source>
</reference>
<dbReference type="SUPFAM" id="SSF53649">
    <property type="entry name" value="Alkaline phosphatase-like"/>
    <property type="match status" value="1"/>
</dbReference>
<feature type="transmembrane region" description="Helical" evidence="7">
    <location>
        <begin position="76"/>
        <end position="97"/>
    </location>
</feature>
<evidence type="ECO:0000313" key="10">
    <source>
        <dbReference type="Proteomes" id="UP000823915"/>
    </source>
</evidence>
<feature type="transmembrane region" description="Helical" evidence="7">
    <location>
        <begin position="12"/>
        <end position="32"/>
    </location>
</feature>
<organism evidence="9 10">
    <name type="scientific">Candidatus Acutalibacter pullistercoris</name>
    <dbReference type="NCBI Taxonomy" id="2838418"/>
    <lineage>
        <taxon>Bacteria</taxon>
        <taxon>Bacillati</taxon>
        <taxon>Bacillota</taxon>
        <taxon>Clostridia</taxon>
        <taxon>Eubacteriales</taxon>
        <taxon>Acutalibacteraceae</taxon>
        <taxon>Acutalibacter</taxon>
    </lineage>
</organism>
<protein>
    <submittedName>
        <fullName evidence="9">LTA synthase family protein</fullName>
    </submittedName>
</protein>
<dbReference type="Pfam" id="PF00884">
    <property type="entry name" value="Sulfatase"/>
    <property type="match status" value="1"/>
</dbReference>
<keyword evidence="5 7" id="KW-1133">Transmembrane helix</keyword>
<proteinExistence type="predicted"/>
<feature type="transmembrane region" description="Helical" evidence="7">
    <location>
        <begin position="134"/>
        <end position="151"/>
    </location>
</feature>
<keyword evidence="3" id="KW-1003">Cell membrane</keyword>
<dbReference type="CDD" id="cd16015">
    <property type="entry name" value="LTA_synthase"/>
    <property type="match status" value="1"/>
</dbReference>
<keyword evidence="4 7" id="KW-0812">Transmembrane</keyword>
<evidence type="ECO:0000256" key="6">
    <source>
        <dbReference type="ARBA" id="ARBA00023136"/>
    </source>
</evidence>
<comment type="subcellular location">
    <subcellularLocation>
        <location evidence="1">Cell membrane</location>
        <topology evidence="1">Multi-pass membrane protein</topology>
    </subcellularLocation>
</comment>
<dbReference type="PANTHER" id="PTHR47371">
    <property type="entry name" value="LIPOTEICHOIC ACID SYNTHASE"/>
    <property type="match status" value="1"/>
</dbReference>
<dbReference type="InterPro" id="IPR017850">
    <property type="entry name" value="Alkaline_phosphatase_core_sf"/>
</dbReference>
<name>A0A9D1YDL2_9FIRM</name>
<evidence type="ECO:0000256" key="7">
    <source>
        <dbReference type="SAM" id="Phobius"/>
    </source>
</evidence>
<evidence type="ECO:0000256" key="2">
    <source>
        <dbReference type="ARBA" id="ARBA00004936"/>
    </source>
</evidence>
<comment type="caution">
    <text evidence="9">The sequence shown here is derived from an EMBL/GenBank/DDBJ whole genome shotgun (WGS) entry which is preliminary data.</text>
</comment>
<feature type="transmembrane region" description="Helical" evidence="7">
    <location>
        <begin position="221"/>
        <end position="239"/>
    </location>
</feature>
<dbReference type="AlphaFoldDB" id="A0A9D1YDL2"/>
<evidence type="ECO:0000256" key="4">
    <source>
        <dbReference type="ARBA" id="ARBA00022692"/>
    </source>
</evidence>
<feature type="transmembrane region" description="Helical" evidence="7">
    <location>
        <begin position="179"/>
        <end position="200"/>
    </location>
</feature>
<comment type="pathway">
    <text evidence="2">Cell wall biogenesis; lipoteichoic acid biosynthesis.</text>
</comment>
<dbReference type="EMBL" id="DXDU01000115">
    <property type="protein sequence ID" value="HIY26938.1"/>
    <property type="molecule type" value="Genomic_DNA"/>
</dbReference>
<dbReference type="Gene3D" id="3.40.720.10">
    <property type="entry name" value="Alkaline Phosphatase, subunit A"/>
    <property type="match status" value="1"/>
</dbReference>
<feature type="transmembrane region" description="Helical" evidence="7">
    <location>
        <begin position="109"/>
        <end position="127"/>
    </location>
</feature>
<feature type="transmembrane region" description="Helical" evidence="7">
    <location>
        <begin position="52"/>
        <end position="69"/>
    </location>
</feature>
<dbReference type="PANTHER" id="PTHR47371:SF3">
    <property type="entry name" value="PHOSPHOGLYCEROL TRANSFERASE I"/>
    <property type="match status" value="1"/>
</dbReference>
<evidence type="ECO:0000256" key="1">
    <source>
        <dbReference type="ARBA" id="ARBA00004651"/>
    </source>
</evidence>
<feature type="domain" description="Sulfatase N-terminal" evidence="8">
    <location>
        <begin position="307"/>
        <end position="577"/>
    </location>
</feature>
<evidence type="ECO:0000259" key="8">
    <source>
        <dbReference type="Pfam" id="PF00884"/>
    </source>
</evidence>
<dbReference type="GO" id="GO:0005886">
    <property type="term" value="C:plasma membrane"/>
    <property type="evidence" value="ECO:0007669"/>
    <property type="project" value="UniProtKB-SubCell"/>
</dbReference>
<evidence type="ECO:0000256" key="5">
    <source>
        <dbReference type="ARBA" id="ARBA00022989"/>
    </source>
</evidence>
<evidence type="ECO:0000256" key="3">
    <source>
        <dbReference type="ARBA" id="ARBA00022475"/>
    </source>
</evidence>
<reference evidence="9" key="1">
    <citation type="journal article" date="2021" name="PeerJ">
        <title>Extensive microbial diversity within the chicken gut microbiome revealed by metagenomics and culture.</title>
        <authorList>
            <person name="Gilroy R."/>
            <person name="Ravi A."/>
            <person name="Getino M."/>
            <person name="Pursley I."/>
            <person name="Horton D.L."/>
            <person name="Alikhan N.F."/>
            <person name="Baker D."/>
            <person name="Gharbi K."/>
            <person name="Hall N."/>
            <person name="Watson M."/>
            <person name="Adriaenssens E.M."/>
            <person name="Foster-Nyarko E."/>
            <person name="Jarju S."/>
            <person name="Secka A."/>
            <person name="Antonio M."/>
            <person name="Oren A."/>
            <person name="Chaudhuri R.R."/>
            <person name="La Ragione R."/>
            <person name="Hildebrand F."/>
            <person name="Pallen M.J."/>
        </authorList>
    </citation>
    <scope>NUCLEOTIDE SEQUENCE</scope>
    <source>
        <strain evidence="9">1282</strain>
    </source>
</reference>
<accession>A0A9D1YDL2</accession>
<keyword evidence="6 7" id="KW-0472">Membrane</keyword>